<accession>A0A7L9RUC3</accession>
<dbReference type="AlphaFoldDB" id="A0A7L9RUC3"/>
<sequence length="93" mass="10052">MILKIALTTFVTLIPAISAMIIDIPPARLNTSQTTARNLTSFENLANTETRPFKIVVAQAKPETATNPENSTIDHLEVVREIAGLSGCTNCAR</sequence>
<evidence type="ECO:0000313" key="2">
    <source>
        <dbReference type="Proteomes" id="UP000594001"/>
    </source>
</evidence>
<dbReference type="Proteomes" id="UP000594001">
    <property type="component" value="Chromosome"/>
</dbReference>
<dbReference type="RefSeq" id="WP_350331778.1">
    <property type="nucleotide sequence ID" value="NZ_CP054719.1"/>
</dbReference>
<gene>
    <name evidence="1" type="ORF">CPBP_01006</name>
</gene>
<dbReference type="KEGG" id="pbal:CPBP_01006"/>
<organism evidence="1 2">
    <name type="scientific">Candidatus Bodocaedibacter vickermanii</name>
    <dbReference type="NCBI Taxonomy" id="2741701"/>
    <lineage>
        <taxon>Bacteria</taxon>
        <taxon>Pseudomonadati</taxon>
        <taxon>Pseudomonadota</taxon>
        <taxon>Alphaproteobacteria</taxon>
        <taxon>Holosporales</taxon>
        <taxon>Candidatus Paracaedibacteraceae</taxon>
        <taxon>Candidatus Bodocaedibacter</taxon>
    </lineage>
</organism>
<dbReference type="EMBL" id="CP054719">
    <property type="protein sequence ID" value="QOL20223.1"/>
    <property type="molecule type" value="Genomic_DNA"/>
</dbReference>
<keyword evidence="2" id="KW-1185">Reference proteome</keyword>
<reference evidence="1 2" key="1">
    <citation type="submission" date="2020-06" db="EMBL/GenBank/DDBJ databases">
        <title>The endosymbiont of the kinetoplastid Bodo saltans is a Paracaedibacter-like alpha-proteobacterium possessing a putative toxin-antitoxin system.</title>
        <authorList>
            <person name="Midha S."/>
            <person name="Rigden D.J."/>
            <person name="Siozios S."/>
            <person name="Hurst G.D.D."/>
            <person name="Jackson A.P."/>
        </authorList>
    </citation>
    <scope>NUCLEOTIDE SEQUENCE [LARGE SCALE GENOMIC DNA]</scope>
    <source>
        <strain evidence="1">Lake Konstanz</strain>
    </source>
</reference>
<evidence type="ECO:0000313" key="1">
    <source>
        <dbReference type="EMBL" id="QOL20223.1"/>
    </source>
</evidence>
<protein>
    <submittedName>
        <fullName evidence="1">Uncharacterized protein</fullName>
    </submittedName>
</protein>
<name>A0A7L9RUC3_9PROT</name>
<proteinExistence type="predicted"/>